<evidence type="ECO:0000256" key="7">
    <source>
        <dbReference type="ARBA" id="ARBA00023136"/>
    </source>
</evidence>
<sequence length="293" mass="31511">MDLGFYLLQLLTGLAYASTLFLLSVGLSLIFGAMGIVNFAHGSFYMLGAYLLYALTRGQAEGFWEGLLLVLAAGLVIGAFVERLLIRPVYGRPEEYQILLTYALLLIIEDVVRFFFGTGYRALPMPQAFAGPVFLFGTPFPSYYLFLIGLAALSAFLLGLFLYRTRLGTWIRAATQDREMLEALGVNVPWLYTLVFGVGIALAVLGGAALLPMQAATPGMAVDAVINAFIVVVIGGLASVWGALLGAVLIGLVQALGVLLLPELAMVFPFALMALVLLLRPWGLLGRPPAVRT</sequence>
<dbReference type="Pfam" id="PF02653">
    <property type="entry name" value="BPD_transp_2"/>
    <property type="match status" value="1"/>
</dbReference>
<feature type="transmembrane region" description="Helical" evidence="9">
    <location>
        <begin position="6"/>
        <end position="29"/>
    </location>
</feature>
<evidence type="ECO:0000256" key="8">
    <source>
        <dbReference type="ARBA" id="ARBA00037998"/>
    </source>
</evidence>
<keyword evidence="3" id="KW-1003">Cell membrane</keyword>
<keyword evidence="5" id="KW-0029">Amino-acid transport</keyword>
<dbReference type="AlphaFoldDB" id="A0A0N0ZPV8"/>
<dbReference type="CDD" id="cd06582">
    <property type="entry name" value="TM_PBP1_LivH_like"/>
    <property type="match status" value="1"/>
</dbReference>
<dbReference type="InterPro" id="IPR001851">
    <property type="entry name" value="ABC_transp_permease"/>
</dbReference>
<dbReference type="GO" id="GO:0022857">
    <property type="term" value="F:transmembrane transporter activity"/>
    <property type="evidence" value="ECO:0007669"/>
    <property type="project" value="InterPro"/>
</dbReference>
<dbReference type="Proteomes" id="UP000053099">
    <property type="component" value="Unassembled WGS sequence"/>
</dbReference>
<evidence type="ECO:0000256" key="4">
    <source>
        <dbReference type="ARBA" id="ARBA00022692"/>
    </source>
</evidence>
<feature type="transmembrane region" description="Helical" evidence="9">
    <location>
        <begin position="98"/>
        <end position="123"/>
    </location>
</feature>
<evidence type="ECO:0000313" key="10">
    <source>
        <dbReference type="EMBL" id="KPD32354.1"/>
    </source>
</evidence>
<protein>
    <submittedName>
        <fullName evidence="10">ABC transporter permease</fullName>
    </submittedName>
</protein>
<feature type="transmembrane region" description="Helical" evidence="9">
    <location>
        <begin position="67"/>
        <end position="86"/>
    </location>
</feature>
<evidence type="ECO:0000256" key="1">
    <source>
        <dbReference type="ARBA" id="ARBA00004651"/>
    </source>
</evidence>
<feature type="transmembrane region" description="Helical" evidence="9">
    <location>
        <begin position="36"/>
        <end position="55"/>
    </location>
</feature>
<dbReference type="PANTHER" id="PTHR11795">
    <property type="entry name" value="BRANCHED-CHAIN AMINO ACID TRANSPORT SYSTEM PERMEASE PROTEIN LIVH"/>
    <property type="match status" value="1"/>
</dbReference>
<feature type="transmembrane region" description="Helical" evidence="9">
    <location>
        <begin position="225"/>
        <end position="252"/>
    </location>
</feature>
<keyword evidence="7 9" id="KW-0472">Membrane</keyword>
<accession>A0A0N0ZPV8</accession>
<evidence type="ECO:0000256" key="6">
    <source>
        <dbReference type="ARBA" id="ARBA00022989"/>
    </source>
</evidence>
<proteinExistence type="inferred from homology"/>
<feature type="transmembrane region" description="Helical" evidence="9">
    <location>
        <begin position="184"/>
        <end position="205"/>
    </location>
</feature>
<dbReference type="PATRIC" id="fig|37636.3.peg.2616"/>
<dbReference type="EMBL" id="LJJR01000008">
    <property type="protein sequence ID" value="KPD32354.1"/>
    <property type="molecule type" value="Genomic_DNA"/>
</dbReference>
<evidence type="ECO:0000256" key="9">
    <source>
        <dbReference type="SAM" id="Phobius"/>
    </source>
</evidence>
<keyword evidence="2" id="KW-0813">Transport</keyword>
<evidence type="ECO:0000256" key="5">
    <source>
        <dbReference type="ARBA" id="ARBA00022970"/>
    </source>
</evidence>
<gene>
    <name evidence="10" type="ORF">AN926_04335</name>
</gene>
<evidence type="ECO:0000313" key="11">
    <source>
        <dbReference type="Proteomes" id="UP000053099"/>
    </source>
</evidence>
<name>A0A0N0ZPV8_THESC</name>
<comment type="subcellular location">
    <subcellularLocation>
        <location evidence="1">Cell membrane</location>
        <topology evidence="1">Multi-pass membrane protein</topology>
    </subcellularLocation>
</comment>
<evidence type="ECO:0000256" key="3">
    <source>
        <dbReference type="ARBA" id="ARBA00022475"/>
    </source>
</evidence>
<dbReference type="GO" id="GO:0006865">
    <property type="term" value="P:amino acid transport"/>
    <property type="evidence" value="ECO:0007669"/>
    <property type="project" value="UniProtKB-KW"/>
</dbReference>
<organism evidence="10 11">
    <name type="scientific">Thermus scotoductus</name>
    <dbReference type="NCBI Taxonomy" id="37636"/>
    <lineage>
        <taxon>Bacteria</taxon>
        <taxon>Thermotogati</taxon>
        <taxon>Deinococcota</taxon>
        <taxon>Deinococci</taxon>
        <taxon>Thermales</taxon>
        <taxon>Thermaceae</taxon>
        <taxon>Thermus</taxon>
    </lineage>
</organism>
<dbReference type="GO" id="GO:0005886">
    <property type="term" value="C:plasma membrane"/>
    <property type="evidence" value="ECO:0007669"/>
    <property type="project" value="UniProtKB-SubCell"/>
</dbReference>
<dbReference type="PANTHER" id="PTHR11795:SF442">
    <property type="entry name" value="ABC TRANSPORTER ATP-BINDING PROTEIN"/>
    <property type="match status" value="1"/>
</dbReference>
<keyword evidence="4 9" id="KW-0812">Transmembrane</keyword>
<evidence type="ECO:0000256" key="2">
    <source>
        <dbReference type="ARBA" id="ARBA00022448"/>
    </source>
</evidence>
<feature type="transmembrane region" description="Helical" evidence="9">
    <location>
        <begin position="264"/>
        <end position="283"/>
    </location>
</feature>
<comment type="caution">
    <text evidence="10">The sequence shown here is derived from an EMBL/GenBank/DDBJ whole genome shotgun (WGS) entry which is preliminary data.</text>
</comment>
<dbReference type="InterPro" id="IPR052157">
    <property type="entry name" value="BCAA_transport_permease"/>
</dbReference>
<reference evidence="10 11" key="1">
    <citation type="submission" date="2015-09" db="EMBL/GenBank/DDBJ databases">
        <title>Draft genome sequence of Thermus scotoductus strain K1 isolated from a geothermal spring in Nagorno-Karabakh, Armenia.</title>
        <authorList>
            <person name="Saghatelyan A."/>
            <person name="Poghosyan L."/>
            <person name="Panosyan H."/>
            <person name="Birkeland N.-K."/>
        </authorList>
    </citation>
    <scope>NUCLEOTIDE SEQUENCE [LARGE SCALE GENOMIC DNA]</scope>
    <source>
        <strain evidence="10 11">K1</strain>
    </source>
</reference>
<comment type="similarity">
    <text evidence="8">Belongs to the binding-protein-dependent transport system permease family. LivHM subfamily.</text>
</comment>
<feature type="transmembrane region" description="Helical" evidence="9">
    <location>
        <begin position="143"/>
        <end position="163"/>
    </location>
</feature>
<keyword evidence="6 9" id="KW-1133">Transmembrane helix</keyword>